<dbReference type="Pfam" id="PF01436">
    <property type="entry name" value="NHL"/>
    <property type="match status" value="1"/>
</dbReference>
<dbReference type="SMART" id="SM00181">
    <property type="entry name" value="EGF"/>
    <property type="match status" value="2"/>
</dbReference>
<dbReference type="AlphaFoldDB" id="A0A8S3B1U0"/>
<protein>
    <recommendedName>
        <fullName evidence="7">EGF-like domain-containing protein</fullName>
    </recommendedName>
</protein>
<evidence type="ECO:0000256" key="6">
    <source>
        <dbReference type="PROSITE-ProRule" id="PRU00504"/>
    </source>
</evidence>
<reference evidence="8" key="1">
    <citation type="submission" date="2021-02" db="EMBL/GenBank/DDBJ databases">
        <authorList>
            <person name="Nowell W R."/>
        </authorList>
    </citation>
    <scope>NUCLEOTIDE SEQUENCE</scope>
</reference>
<dbReference type="PANTHER" id="PTHR10680">
    <property type="entry name" value="PEPTIDYL-GLYCINE ALPHA-AMIDATING MONOOXYGENASE"/>
    <property type="match status" value="1"/>
</dbReference>
<dbReference type="InterPro" id="IPR011042">
    <property type="entry name" value="6-blade_b-propeller_TolB-like"/>
</dbReference>
<dbReference type="InterPro" id="IPR024731">
    <property type="entry name" value="NELL2-like_EGF"/>
</dbReference>
<dbReference type="EMBL" id="CAJOBH010133079">
    <property type="protein sequence ID" value="CAF4767894.1"/>
    <property type="molecule type" value="Genomic_DNA"/>
</dbReference>
<feature type="non-terminal residue" evidence="8">
    <location>
        <position position="1"/>
    </location>
</feature>
<name>A0A8S3B1U0_9BILA</name>
<feature type="domain" description="EGF-like" evidence="7">
    <location>
        <begin position="46"/>
        <end position="89"/>
    </location>
</feature>
<proteinExistence type="predicted"/>
<keyword evidence="1" id="KW-0245">EGF-like domain</keyword>
<dbReference type="CDD" id="cd05819">
    <property type="entry name" value="NHL"/>
    <property type="match status" value="1"/>
</dbReference>
<evidence type="ECO:0000313" key="9">
    <source>
        <dbReference type="Proteomes" id="UP000681967"/>
    </source>
</evidence>
<keyword evidence="3" id="KW-0677">Repeat</keyword>
<gene>
    <name evidence="8" type="ORF">BYL167_LOCUS46788</name>
</gene>
<dbReference type="Gene3D" id="2.120.10.30">
    <property type="entry name" value="TolB, C-terminal domain"/>
    <property type="match status" value="2"/>
</dbReference>
<dbReference type="PANTHER" id="PTHR10680:SF28">
    <property type="entry name" value="SMP-30_GLUCONOLACTONASE_LRE-LIKE REGION DOMAIN-CONTAINING PROTEIN"/>
    <property type="match status" value="1"/>
</dbReference>
<keyword evidence="4" id="KW-1015">Disulfide bond</keyword>
<feature type="domain" description="EGF-like" evidence="7">
    <location>
        <begin position="1"/>
        <end position="44"/>
    </location>
</feature>
<evidence type="ECO:0000256" key="4">
    <source>
        <dbReference type="ARBA" id="ARBA00023157"/>
    </source>
</evidence>
<evidence type="ECO:0000313" key="8">
    <source>
        <dbReference type="EMBL" id="CAF4767894.1"/>
    </source>
</evidence>
<dbReference type="Gene3D" id="2.10.25.10">
    <property type="entry name" value="Laminin"/>
    <property type="match status" value="2"/>
</dbReference>
<dbReference type="Gene3D" id="2.40.10.500">
    <property type="match status" value="1"/>
</dbReference>
<dbReference type="Pfam" id="PF12947">
    <property type="entry name" value="EGF_3"/>
    <property type="match status" value="1"/>
</dbReference>
<feature type="repeat" description="NHL" evidence="6">
    <location>
        <begin position="356"/>
        <end position="392"/>
    </location>
</feature>
<keyword evidence="5" id="KW-0325">Glycoprotein</keyword>
<dbReference type="PROSITE" id="PS51125">
    <property type="entry name" value="NHL"/>
    <property type="match status" value="1"/>
</dbReference>
<comment type="caution">
    <text evidence="8">The sequence shown here is derived from an EMBL/GenBank/DDBJ whole genome shotgun (WGS) entry which is preliminary data.</text>
</comment>
<evidence type="ECO:0000256" key="5">
    <source>
        <dbReference type="ARBA" id="ARBA00023180"/>
    </source>
</evidence>
<dbReference type="SUPFAM" id="SSF101898">
    <property type="entry name" value="NHL repeat"/>
    <property type="match status" value="1"/>
</dbReference>
<keyword evidence="2" id="KW-0732">Signal</keyword>
<dbReference type="GO" id="GO:0005576">
    <property type="term" value="C:extracellular region"/>
    <property type="evidence" value="ECO:0007669"/>
    <property type="project" value="TreeGrafter"/>
</dbReference>
<dbReference type="InterPro" id="IPR000742">
    <property type="entry name" value="EGF"/>
</dbReference>
<dbReference type="Proteomes" id="UP000681967">
    <property type="component" value="Unassembled WGS sequence"/>
</dbReference>
<evidence type="ECO:0000256" key="1">
    <source>
        <dbReference type="ARBA" id="ARBA00022536"/>
    </source>
</evidence>
<organism evidence="8 9">
    <name type="scientific">Rotaria magnacalcarata</name>
    <dbReference type="NCBI Taxonomy" id="392030"/>
    <lineage>
        <taxon>Eukaryota</taxon>
        <taxon>Metazoa</taxon>
        <taxon>Spiralia</taxon>
        <taxon>Gnathifera</taxon>
        <taxon>Rotifera</taxon>
        <taxon>Eurotatoria</taxon>
        <taxon>Bdelloidea</taxon>
        <taxon>Philodinida</taxon>
        <taxon>Philodinidae</taxon>
        <taxon>Rotaria</taxon>
    </lineage>
</organism>
<evidence type="ECO:0000256" key="2">
    <source>
        <dbReference type="ARBA" id="ARBA00022729"/>
    </source>
</evidence>
<dbReference type="InterPro" id="IPR001258">
    <property type="entry name" value="NHL_repeat"/>
</dbReference>
<sequence length="395" mass="42201">GCSNNNGGCDANAICSYDATTNAVKCTCKGGYTNTGSSVNVVCKDSCTVNNGGCDANAVCSYDATTNAVKCTCKAGYSNTGSAVNAVCEVTMPANAKWSQNGVTIAGGHGEGGATNQLFYPYGLLVDDNRTVVIADYWNHRIIQWKNGNTTNGEVVAGGNGQGKGLNQLDQPSDVLIDKDTDSLIICDKGNYRVVRWSRRSGTTKGEKLIDNINCYGLAMDEQRYFYVSDWNANEVRRYKFGENNGTLVAGGNGGGVGLNQLSYPAHLFVDRDHSVYVSEWTNHRVTKWNKGAKEGIVVAGGQGAGSALTQLQYPVGIFVDKLGTLYVADEQNCRVMRWTKGAKQGTVIAGGNGLGAGANQLISPMGLSVDRHGNVYVADCRNDRIQRFDLEKDL</sequence>
<evidence type="ECO:0000256" key="3">
    <source>
        <dbReference type="ARBA" id="ARBA00022737"/>
    </source>
</evidence>
<accession>A0A8S3B1U0</accession>
<dbReference type="SUPFAM" id="SSF57196">
    <property type="entry name" value="EGF/Laminin"/>
    <property type="match status" value="2"/>
</dbReference>
<evidence type="ECO:0000259" key="7">
    <source>
        <dbReference type="SMART" id="SM00181"/>
    </source>
</evidence>